<feature type="region of interest" description="Disordered" evidence="3">
    <location>
        <begin position="294"/>
        <end position="362"/>
    </location>
</feature>
<accession>A0A6A6W5L3</accession>
<dbReference type="PANTHER" id="PTHR23236:SF51">
    <property type="entry name" value="NUCLEOLAR PROTEIN 6"/>
    <property type="match status" value="1"/>
</dbReference>
<dbReference type="Gene3D" id="3.30.70.330">
    <property type="match status" value="1"/>
</dbReference>
<dbReference type="Proteomes" id="UP000799437">
    <property type="component" value="Unassembled WGS sequence"/>
</dbReference>
<dbReference type="OrthoDB" id="167718at2759"/>
<organism evidence="5 6">
    <name type="scientific">Pseudovirgaria hyperparasitica</name>
    <dbReference type="NCBI Taxonomy" id="470096"/>
    <lineage>
        <taxon>Eukaryota</taxon>
        <taxon>Fungi</taxon>
        <taxon>Dikarya</taxon>
        <taxon>Ascomycota</taxon>
        <taxon>Pezizomycotina</taxon>
        <taxon>Dothideomycetes</taxon>
        <taxon>Dothideomycetes incertae sedis</taxon>
        <taxon>Acrospermales</taxon>
        <taxon>Acrospermaceae</taxon>
        <taxon>Pseudovirgaria</taxon>
    </lineage>
</organism>
<dbReference type="InterPro" id="IPR012677">
    <property type="entry name" value="Nucleotide-bd_a/b_plait_sf"/>
</dbReference>
<sequence>MAEPKYKKKVLPLKADRKEKKKEKKAHKMATLDKKSKKGKSTEQAAPEAVPGDNNATGFISLSGAVSEPETPVTHISYSNAPASHNKKRKFEEDVTSAEQPKESSKIKPKEAGKEEPQRKKPKRNPLKYSKEGRAQLKKEQQERLAKTGFKHVPYGNRENAQQKDGKPKHIKKASSGQNDDEGNGEAKEHRFICFIGQLPKTSTVEHVKQHFAKIEPESIRLSTDKQTGKGKGFGFIEFADYDRMKTCLKLYHHSLFDDGISKPRKINVELTAGGGGAKSEVRALRIREKNAKLDDERARRRENEDAEKTVEQKQAEREKKKKARGKKSKEGEPEADTGPAVDDNGESTEGIHPARLAMLGR</sequence>
<feature type="compositionally biased region" description="Basic residues" evidence="3">
    <location>
        <begin position="1"/>
        <end position="11"/>
    </location>
</feature>
<feature type="compositionally biased region" description="Basic and acidic residues" evidence="3">
    <location>
        <begin position="100"/>
        <end position="119"/>
    </location>
</feature>
<dbReference type="GO" id="GO:0042274">
    <property type="term" value="P:ribosomal small subunit biogenesis"/>
    <property type="evidence" value="ECO:0007669"/>
    <property type="project" value="TreeGrafter"/>
</dbReference>
<feature type="compositionally biased region" description="Basic residues" evidence="3">
    <location>
        <begin position="19"/>
        <end position="28"/>
    </location>
</feature>
<dbReference type="GO" id="GO:0005730">
    <property type="term" value="C:nucleolus"/>
    <property type="evidence" value="ECO:0007669"/>
    <property type="project" value="TreeGrafter"/>
</dbReference>
<evidence type="ECO:0000313" key="6">
    <source>
        <dbReference type="Proteomes" id="UP000799437"/>
    </source>
</evidence>
<feature type="domain" description="RRM" evidence="4">
    <location>
        <begin position="192"/>
        <end position="274"/>
    </location>
</feature>
<dbReference type="SMART" id="SM00360">
    <property type="entry name" value="RRM"/>
    <property type="match status" value="1"/>
</dbReference>
<evidence type="ECO:0000256" key="3">
    <source>
        <dbReference type="SAM" id="MobiDB-lite"/>
    </source>
</evidence>
<gene>
    <name evidence="5" type="ORF">EJ05DRAFT_500996</name>
</gene>
<dbReference type="PANTHER" id="PTHR23236">
    <property type="entry name" value="EUKARYOTIC TRANSLATION INITIATION FACTOR 4B/4H"/>
    <property type="match status" value="1"/>
</dbReference>
<dbReference type="InterPro" id="IPR034228">
    <property type="entry name" value="Nop6_RRM"/>
</dbReference>
<proteinExistence type="predicted"/>
<feature type="region of interest" description="Disordered" evidence="3">
    <location>
        <begin position="1"/>
        <end position="186"/>
    </location>
</feature>
<keyword evidence="1 2" id="KW-0694">RNA-binding</keyword>
<evidence type="ECO:0000313" key="5">
    <source>
        <dbReference type="EMBL" id="KAF2757459.1"/>
    </source>
</evidence>
<dbReference type="CDD" id="cd12400">
    <property type="entry name" value="RRM_Nop6"/>
    <property type="match status" value="1"/>
</dbReference>
<dbReference type="EMBL" id="ML996573">
    <property type="protein sequence ID" value="KAF2757459.1"/>
    <property type="molecule type" value="Genomic_DNA"/>
</dbReference>
<evidence type="ECO:0000256" key="2">
    <source>
        <dbReference type="PROSITE-ProRule" id="PRU00176"/>
    </source>
</evidence>
<dbReference type="Pfam" id="PF00076">
    <property type="entry name" value="RRM_1"/>
    <property type="match status" value="1"/>
</dbReference>
<dbReference type="GO" id="GO:0019843">
    <property type="term" value="F:rRNA binding"/>
    <property type="evidence" value="ECO:0007669"/>
    <property type="project" value="TreeGrafter"/>
</dbReference>
<feature type="compositionally biased region" description="Basic and acidic residues" evidence="3">
    <location>
        <begin position="294"/>
        <end position="319"/>
    </location>
</feature>
<keyword evidence="6" id="KW-1185">Reference proteome</keyword>
<protein>
    <recommendedName>
        <fullName evidence="4">RRM domain-containing protein</fullName>
    </recommendedName>
</protein>
<reference evidence="5" key="1">
    <citation type="journal article" date="2020" name="Stud. Mycol.">
        <title>101 Dothideomycetes genomes: a test case for predicting lifestyles and emergence of pathogens.</title>
        <authorList>
            <person name="Haridas S."/>
            <person name="Albert R."/>
            <person name="Binder M."/>
            <person name="Bloem J."/>
            <person name="Labutti K."/>
            <person name="Salamov A."/>
            <person name="Andreopoulos B."/>
            <person name="Baker S."/>
            <person name="Barry K."/>
            <person name="Bills G."/>
            <person name="Bluhm B."/>
            <person name="Cannon C."/>
            <person name="Castanera R."/>
            <person name="Culley D."/>
            <person name="Daum C."/>
            <person name="Ezra D."/>
            <person name="Gonzalez J."/>
            <person name="Henrissat B."/>
            <person name="Kuo A."/>
            <person name="Liang C."/>
            <person name="Lipzen A."/>
            <person name="Lutzoni F."/>
            <person name="Magnuson J."/>
            <person name="Mondo S."/>
            <person name="Nolan M."/>
            <person name="Ohm R."/>
            <person name="Pangilinan J."/>
            <person name="Park H.-J."/>
            <person name="Ramirez L."/>
            <person name="Alfaro M."/>
            <person name="Sun H."/>
            <person name="Tritt A."/>
            <person name="Yoshinaga Y."/>
            <person name="Zwiers L.-H."/>
            <person name="Turgeon B."/>
            <person name="Goodwin S."/>
            <person name="Spatafora J."/>
            <person name="Crous P."/>
            <person name="Grigoriev I."/>
        </authorList>
    </citation>
    <scope>NUCLEOTIDE SEQUENCE</scope>
    <source>
        <strain evidence="5">CBS 121739</strain>
    </source>
</reference>
<name>A0A6A6W5L3_9PEZI</name>
<feature type="compositionally biased region" description="Basic and acidic residues" evidence="3">
    <location>
        <begin position="129"/>
        <end position="146"/>
    </location>
</feature>
<dbReference type="InterPro" id="IPR035979">
    <property type="entry name" value="RBD_domain_sf"/>
</dbReference>
<dbReference type="RefSeq" id="XP_033599910.1">
    <property type="nucleotide sequence ID" value="XM_033747055.1"/>
</dbReference>
<evidence type="ECO:0000256" key="1">
    <source>
        <dbReference type="ARBA" id="ARBA00022884"/>
    </source>
</evidence>
<dbReference type="FunFam" id="3.30.70.330:FF:000376">
    <property type="entry name" value="Putative RNA binding protein"/>
    <property type="match status" value="1"/>
</dbReference>
<evidence type="ECO:0000259" key="4">
    <source>
        <dbReference type="PROSITE" id="PS50102"/>
    </source>
</evidence>
<dbReference type="GeneID" id="54488109"/>
<feature type="compositionally biased region" description="Polar residues" evidence="3">
    <location>
        <begin position="74"/>
        <end position="83"/>
    </location>
</feature>
<dbReference type="AlphaFoldDB" id="A0A6A6W5L3"/>
<dbReference type="PROSITE" id="PS50102">
    <property type="entry name" value="RRM"/>
    <property type="match status" value="1"/>
</dbReference>
<dbReference type="InterPro" id="IPR000504">
    <property type="entry name" value="RRM_dom"/>
</dbReference>
<dbReference type="SUPFAM" id="SSF54928">
    <property type="entry name" value="RNA-binding domain, RBD"/>
    <property type="match status" value="1"/>
</dbReference>